<sequence>MPRTKQVRNNNLNNFENDKSELIVKDFERQTKLKLRKIEAECDMLCKKIINKIDLSLSTMPDEIRNKITLGDLMTYRFELTNENDENNAEDAQNDNTSEVLAAKLSRNPLLEVISSWLTCG</sequence>
<protein>
    <recommendedName>
        <fullName evidence="1">Borealin N-terminal domain-containing protein</fullName>
    </recommendedName>
</protein>
<name>A0AA39FVR3_9HYME</name>
<feature type="domain" description="Borealin N-terminal" evidence="1">
    <location>
        <begin position="20"/>
        <end position="74"/>
    </location>
</feature>
<keyword evidence="3" id="KW-1185">Reference proteome</keyword>
<evidence type="ECO:0000259" key="1">
    <source>
        <dbReference type="Pfam" id="PF10444"/>
    </source>
</evidence>
<dbReference type="EMBL" id="JAQQBS010000001">
    <property type="protein sequence ID" value="KAK0176628.1"/>
    <property type="molecule type" value="Genomic_DNA"/>
</dbReference>
<evidence type="ECO:0000313" key="2">
    <source>
        <dbReference type="EMBL" id="KAK0176628.1"/>
    </source>
</evidence>
<dbReference type="InterPro" id="IPR018851">
    <property type="entry name" value="Borealin_N"/>
</dbReference>
<accession>A0AA39FVR3</accession>
<proteinExistence type="predicted"/>
<reference evidence="2" key="2">
    <citation type="submission" date="2023-03" db="EMBL/GenBank/DDBJ databases">
        <authorList>
            <person name="Inwood S.N."/>
            <person name="Skelly J.G."/>
            <person name="Guhlin J."/>
            <person name="Harrop T.W.R."/>
            <person name="Goldson S.G."/>
            <person name="Dearden P.K."/>
        </authorList>
    </citation>
    <scope>NUCLEOTIDE SEQUENCE</scope>
    <source>
        <strain evidence="2">Irish</strain>
        <tissue evidence="2">Whole body</tissue>
    </source>
</reference>
<dbReference type="Gene3D" id="6.10.250.1900">
    <property type="match status" value="1"/>
</dbReference>
<comment type="caution">
    <text evidence="2">The sequence shown here is derived from an EMBL/GenBank/DDBJ whole genome shotgun (WGS) entry which is preliminary data.</text>
</comment>
<gene>
    <name evidence="2" type="ORF">PV328_000745</name>
</gene>
<dbReference type="AlphaFoldDB" id="A0AA39FVR3"/>
<organism evidence="2 3">
    <name type="scientific">Microctonus aethiopoides</name>
    <dbReference type="NCBI Taxonomy" id="144406"/>
    <lineage>
        <taxon>Eukaryota</taxon>
        <taxon>Metazoa</taxon>
        <taxon>Ecdysozoa</taxon>
        <taxon>Arthropoda</taxon>
        <taxon>Hexapoda</taxon>
        <taxon>Insecta</taxon>
        <taxon>Pterygota</taxon>
        <taxon>Neoptera</taxon>
        <taxon>Endopterygota</taxon>
        <taxon>Hymenoptera</taxon>
        <taxon>Apocrita</taxon>
        <taxon>Ichneumonoidea</taxon>
        <taxon>Braconidae</taxon>
        <taxon>Euphorinae</taxon>
        <taxon>Microctonus</taxon>
    </lineage>
</organism>
<dbReference type="Proteomes" id="UP001168990">
    <property type="component" value="Unassembled WGS sequence"/>
</dbReference>
<evidence type="ECO:0000313" key="3">
    <source>
        <dbReference type="Proteomes" id="UP001168990"/>
    </source>
</evidence>
<reference evidence="2" key="1">
    <citation type="journal article" date="2023" name="bioRxiv">
        <title>Scaffold-level genome assemblies of two parasitoid biocontrol wasps reveal the parthenogenesis mechanism and an associated novel virus.</title>
        <authorList>
            <person name="Inwood S."/>
            <person name="Skelly J."/>
            <person name="Guhlin J."/>
            <person name="Harrop T."/>
            <person name="Goldson S."/>
            <person name="Dearden P."/>
        </authorList>
    </citation>
    <scope>NUCLEOTIDE SEQUENCE</scope>
    <source>
        <strain evidence="2">Irish</strain>
        <tissue evidence="2">Whole body</tissue>
    </source>
</reference>
<dbReference type="Pfam" id="PF10444">
    <property type="entry name" value="Nbl1_Borealin_N"/>
    <property type="match status" value="1"/>
</dbReference>